<feature type="transmembrane region" description="Helical" evidence="2">
    <location>
        <begin position="293"/>
        <end position="310"/>
    </location>
</feature>
<feature type="transmembrane region" description="Helical" evidence="2">
    <location>
        <begin position="366"/>
        <end position="382"/>
    </location>
</feature>
<evidence type="ECO:0000256" key="1">
    <source>
        <dbReference type="SAM" id="Coils"/>
    </source>
</evidence>
<keyword evidence="1" id="KW-0175">Coiled coil</keyword>
<dbReference type="InterPro" id="IPR019286">
    <property type="entry name" value="DUF2339_TM"/>
</dbReference>
<dbReference type="PANTHER" id="PTHR38434:SF1">
    <property type="entry name" value="BLL2549 PROTEIN"/>
    <property type="match status" value="1"/>
</dbReference>
<sequence length="559" mass="64024">MDNQNQDLQKKVEKLEEEVKEMKKQIEFLLITKETSNEIKQISQTKVNNPKPQKTASRQVKVTVENEKVDYEALIFQKWLPRFFIFIFILGVMWGFKAASDYGVLNKYAKVGIGFVIAIALFWYGNRQMKAKRSTLGQSLIGGVLPVLFLTTFAMHHLYHMVGSTLAFTLLTIWVCFGFYSMNRYKSEVIGLISIIGAVFVPFLVKSNSPNYLFFSIYETVIYLCFMYYAAFEKYKFIYLSSAILLHLSYLIVALVNFNTNGIKYFALSIIVQHISLLAILIKSKLAIKKQVLILHTSFILTIGWIFSAFEDQIRTMFLIFLCAGYLFLTFYYKKKSDFFFGFSTNFILAISFLCLDSVSENLLCTVLIIQAVSTYLFYLRYRDLLKLIIAALTFIPVGISILSVGIDSFWSFETMNWFMLILALITIAILAYKNEDEKQFILLSSSLLITVILIAFITQIVQILAVDQSDNMIRLLINISWILLSILTMILGNIKKFKVWTYTGIGLLLLTLGKLVLIDLPNITLMVRAGLFILLGLIGLVISRIFFKGSSSQKNYKI</sequence>
<gene>
    <name evidence="3" type="ORF">BED47_13575</name>
</gene>
<feature type="transmembrane region" description="Helical" evidence="2">
    <location>
        <begin position="237"/>
        <end position="256"/>
    </location>
</feature>
<feature type="transmembrane region" description="Helical" evidence="2">
    <location>
        <begin position="441"/>
        <end position="467"/>
    </location>
</feature>
<dbReference type="EMBL" id="MDKC01000035">
    <property type="protein sequence ID" value="ODG90351.1"/>
    <property type="molecule type" value="Genomic_DNA"/>
</dbReference>
<feature type="transmembrane region" description="Helical" evidence="2">
    <location>
        <begin position="161"/>
        <end position="182"/>
    </location>
</feature>
<evidence type="ECO:0008006" key="5">
    <source>
        <dbReference type="Google" id="ProtNLM"/>
    </source>
</evidence>
<evidence type="ECO:0000256" key="2">
    <source>
        <dbReference type="SAM" id="Phobius"/>
    </source>
</evidence>
<feature type="transmembrane region" description="Helical" evidence="2">
    <location>
        <begin position="389"/>
        <end position="411"/>
    </location>
</feature>
<feature type="transmembrane region" description="Helical" evidence="2">
    <location>
        <begin position="136"/>
        <end position="155"/>
    </location>
</feature>
<dbReference type="PANTHER" id="PTHR38434">
    <property type="entry name" value="BLL2549 PROTEIN"/>
    <property type="match status" value="1"/>
</dbReference>
<feature type="transmembrane region" description="Helical" evidence="2">
    <location>
        <begin position="316"/>
        <end position="333"/>
    </location>
</feature>
<feature type="coiled-coil region" evidence="1">
    <location>
        <begin position="1"/>
        <end position="32"/>
    </location>
</feature>
<feature type="transmembrane region" description="Helical" evidence="2">
    <location>
        <begin position="108"/>
        <end position="124"/>
    </location>
</feature>
<feature type="transmembrane region" description="Helical" evidence="2">
    <location>
        <begin position="500"/>
        <end position="518"/>
    </location>
</feature>
<feature type="transmembrane region" description="Helical" evidence="2">
    <location>
        <begin position="340"/>
        <end position="360"/>
    </location>
</feature>
<keyword evidence="2" id="KW-0812">Transmembrane</keyword>
<feature type="transmembrane region" description="Helical" evidence="2">
    <location>
        <begin position="262"/>
        <end position="281"/>
    </location>
</feature>
<name>A0ABX2ZKX5_9BACI</name>
<proteinExistence type="predicted"/>
<reference evidence="3 4" key="1">
    <citation type="submission" date="2016-07" db="EMBL/GenBank/DDBJ databases">
        <authorList>
            <person name="Townsley L."/>
            <person name="Shank E.A."/>
        </authorList>
    </citation>
    <scope>NUCLEOTIDE SEQUENCE [LARGE SCALE GENOMIC DNA]</scope>
    <source>
        <strain evidence="3 4">CH01</strain>
    </source>
</reference>
<organism evidence="3 4">
    <name type="scientific">Gottfriedia luciferensis</name>
    <dbReference type="NCBI Taxonomy" id="178774"/>
    <lineage>
        <taxon>Bacteria</taxon>
        <taxon>Bacillati</taxon>
        <taxon>Bacillota</taxon>
        <taxon>Bacilli</taxon>
        <taxon>Bacillales</taxon>
        <taxon>Bacillaceae</taxon>
        <taxon>Gottfriedia</taxon>
    </lineage>
</organism>
<keyword evidence="4" id="KW-1185">Reference proteome</keyword>
<evidence type="ECO:0000313" key="3">
    <source>
        <dbReference type="EMBL" id="ODG90351.1"/>
    </source>
</evidence>
<dbReference type="Pfam" id="PF10101">
    <property type="entry name" value="DUF2339"/>
    <property type="match status" value="1"/>
</dbReference>
<feature type="transmembrane region" description="Helical" evidence="2">
    <location>
        <begin position="79"/>
        <end position="96"/>
    </location>
</feature>
<protein>
    <recommendedName>
        <fullName evidence="5">DUF2339 domain-containing protein</fullName>
    </recommendedName>
</protein>
<dbReference type="RefSeq" id="WP_069035220.1">
    <property type="nucleotide sequence ID" value="NZ_MDKC01000035.1"/>
</dbReference>
<feature type="transmembrane region" description="Helical" evidence="2">
    <location>
        <begin position="211"/>
        <end position="230"/>
    </location>
</feature>
<feature type="transmembrane region" description="Helical" evidence="2">
    <location>
        <begin position="524"/>
        <end position="548"/>
    </location>
</feature>
<keyword evidence="2" id="KW-1133">Transmembrane helix</keyword>
<feature type="transmembrane region" description="Helical" evidence="2">
    <location>
        <begin position="189"/>
        <end position="205"/>
    </location>
</feature>
<evidence type="ECO:0000313" key="4">
    <source>
        <dbReference type="Proteomes" id="UP000094580"/>
    </source>
</evidence>
<keyword evidence="2" id="KW-0472">Membrane</keyword>
<comment type="caution">
    <text evidence="3">The sequence shown here is derived from an EMBL/GenBank/DDBJ whole genome shotgun (WGS) entry which is preliminary data.</text>
</comment>
<feature type="transmembrane region" description="Helical" evidence="2">
    <location>
        <begin position="417"/>
        <end position="434"/>
    </location>
</feature>
<feature type="transmembrane region" description="Helical" evidence="2">
    <location>
        <begin position="473"/>
        <end position="493"/>
    </location>
</feature>
<accession>A0ABX2ZKX5</accession>
<dbReference type="Proteomes" id="UP000094580">
    <property type="component" value="Unassembled WGS sequence"/>
</dbReference>